<name>A0A2X2VJA9_CITKO</name>
<sequence>MLLTVAARNQKVVVRNYSNATGEEDTASRYTESRWMPTYGIVYKPWDTVSLYANHTEALQPGENITDQESPDYGKSIGILHSKQNEVGVKIDFGTVGGSLALFEIKKPSVIKNETTQEYSTDGEQRNRGVEVNLFGEPVYGSASEQQCDLVTAETDQNAGWRQSGE</sequence>
<dbReference type="AlphaFoldDB" id="A0A2X2VJA9"/>
<dbReference type="EMBL" id="UAVY01000002">
    <property type="protein sequence ID" value="SQB25701.1"/>
    <property type="molecule type" value="Genomic_DNA"/>
</dbReference>
<evidence type="ECO:0000259" key="8">
    <source>
        <dbReference type="Pfam" id="PF00593"/>
    </source>
</evidence>
<dbReference type="Pfam" id="PF00593">
    <property type="entry name" value="TonB_dep_Rec_b-barrel"/>
    <property type="match status" value="1"/>
</dbReference>
<dbReference type="InterPro" id="IPR036942">
    <property type="entry name" value="Beta-barrel_TonB_sf"/>
</dbReference>
<keyword evidence="3" id="KW-1134">Transmembrane beta strand</keyword>
<evidence type="ECO:0000256" key="1">
    <source>
        <dbReference type="ARBA" id="ARBA00004571"/>
    </source>
</evidence>
<evidence type="ECO:0000313" key="9">
    <source>
        <dbReference type="EMBL" id="SQB25701.1"/>
    </source>
</evidence>
<evidence type="ECO:0000256" key="3">
    <source>
        <dbReference type="ARBA" id="ARBA00022452"/>
    </source>
</evidence>
<keyword evidence="6" id="KW-0472">Membrane</keyword>
<organism evidence="9 10">
    <name type="scientific">Citrobacter koseri</name>
    <name type="common">Citrobacter diversus</name>
    <dbReference type="NCBI Taxonomy" id="545"/>
    <lineage>
        <taxon>Bacteria</taxon>
        <taxon>Pseudomonadati</taxon>
        <taxon>Pseudomonadota</taxon>
        <taxon>Gammaproteobacteria</taxon>
        <taxon>Enterobacterales</taxon>
        <taxon>Enterobacteriaceae</taxon>
        <taxon>Citrobacter</taxon>
    </lineage>
</organism>
<reference evidence="9 10" key="1">
    <citation type="submission" date="2018-06" db="EMBL/GenBank/DDBJ databases">
        <authorList>
            <consortium name="Pathogen Informatics"/>
            <person name="Doyle S."/>
        </authorList>
    </citation>
    <scope>NUCLEOTIDE SEQUENCE [LARGE SCALE GENOMIC DNA]</scope>
    <source>
        <strain evidence="9 10">NCTC10786</strain>
    </source>
</reference>
<keyword evidence="5" id="KW-0798">TonB box</keyword>
<dbReference type="InterPro" id="IPR000531">
    <property type="entry name" value="Beta-barrel_TonB"/>
</dbReference>
<keyword evidence="7" id="KW-0998">Cell outer membrane</keyword>
<evidence type="ECO:0000256" key="5">
    <source>
        <dbReference type="ARBA" id="ARBA00023077"/>
    </source>
</evidence>
<evidence type="ECO:0000256" key="7">
    <source>
        <dbReference type="ARBA" id="ARBA00023237"/>
    </source>
</evidence>
<evidence type="ECO:0000256" key="2">
    <source>
        <dbReference type="ARBA" id="ARBA00022448"/>
    </source>
</evidence>
<dbReference type="PANTHER" id="PTHR32552:SF82">
    <property type="entry name" value="FCUA PROTEIN"/>
    <property type="match status" value="1"/>
</dbReference>
<dbReference type="PANTHER" id="PTHR32552">
    <property type="entry name" value="FERRICHROME IRON RECEPTOR-RELATED"/>
    <property type="match status" value="1"/>
</dbReference>
<evidence type="ECO:0000256" key="6">
    <source>
        <dbReference type="ARBA" id="ARBA00023136"/>
    </source>
</evidence>
<dbReference type="GO" id="GO:0015344">
    <property type="term" value="F:siderophore uptake transmembrane transporter activity"/>
    <property type="evidence" value="ECO:0007669"/>
    <property type="project" value="TreeGrafter"/>
</dbReference>
<gene>
    <name evidence="9" type="primary">fcuA_4</name>
    <name evidence="9" type="ORF">NCTC10786_01386</name>
</gene>
<dbReference type="SUPFAM" id="SSF56935">
    <property type="entry name" value="Porins"/>
    <property type="match status" value="1"/>
</dbReference>
<accession>A0A2X2VJA9</accession>
<keyword evidence="9" id="KW-0675">Receptor</keyword>
<keyword evidence="2" id="KW-0813">Transport</keyword>
<protein>
    <submittedName>
        <fullName evidence="9">Tonb dependent receptor</fullName>
    </submittedName>
</protein>
<dbReference type="Proteomes" id="UP000251584">
    <property type="component" value="Unassembled WGS sequence"/>
</dbReference>
<dbReference type="GO" id="GO:0009279">
    <property type="term" value="C:cell outer membrane"/>
    <property type="evidence" value="ECO:0007669"/>
    <property type="project" value="UniProtKB-SubCell"/>
</dbReference>
<proteinExistence type="predicted"/>
<evidence type="ECO:0000313" key="10">
    <source>
        <dbReference type="Proteomes" id="UP000251584"/>
    </source>
</evidence>
<feature type="domain" description="TonB-dependent receptor-like beta-barrel" evidence="8">
    <location>
        <begin position="3"/>
        <end position="136"/>
    </location>
</feature>
<dbReference type="InterPro" id="IPR039426">
    <property type="entry name" value="TonB-dep_rcpt-like"/>
</dbReference>
<dbReference type="Gene3D" id="2.40.170.20">
    <property type="entry name" value="TonB-dependent receptor, beta-barrel domain"/>
    <property type="match status" value="1"/>
</dbReference>
<comment type="subcellular location">
    <subcellularLocation>
        <location evidence="1">Cell outer membrane</location>
        <topology evidence="1">Multi-pass membrane protein</topology>
    </subcellularLocation>
</comment>
<keyword evidence="4" id="KW-0812">Transmembrane</keyword>
<evidence type="ECO:0000256" key="4">
    <source>
        <dbReference type="ARBA" id="ARBA00022692"/>
    </source>
</evidence>